<keyword evidence="2" id="KW-1185">Reference proteome</keyword>
<sequence>MTVPTKPIPLLVNVYREVIPTVHRYFDRWKKFAEVIPDPELRSQALDAIAKKKFHCEGGGVFSLVAKDRMDDLVQFIIAYQITCDYLDNLCDQSPSLDPNDFRSLHQALLDALTPGASLKNYYEYRKESEDGGYLHALVQTCQGILETFPSFEKVQESMLELSGYYGDLQVHKHVVKEERIPRLEKWFSLHQHKVPDMTWYEFSACTASTLGIYAMATYATKPDLTEETAQIIKEGYYPWMQGVHILLDYFIDQEEDIADDELNFLFYYDSEEQMIERFRYFVDKAEEFIAKLPDPEFHHMIIRGIIAIYIADEKVQGDKELKKKSKQMIKMGGLPTLLFFMNRWMFRRDQKKSTT</sequence>
<dbReference type="AlphaFoldDB" id="A0A1X9MEC6"/>
<dbReference type="STRING" id="199441.BkAM31D_19180"/>
<dbReference type="InterPro" id="IPR019712">
    <property type="entry name" value="YtpB-like"/>
</dbReference>
<evidence type="ECO:0000313" key="1">
    <source>
        <dbReference type="EMBL" id="ARK31788.1"/>
    </source>
</evidence>
<dbReference type="GO" id="GO:0016829">
    <property type="term" value="F:lyase activity"/>
    <property type="evidence" value="ECO:0007669"/>
    <property type="project" value="UniProtKB-KW"/>
</dbReference>
<dbReference type="EC" id="4.2.3.130" evidence="1"/>
<gene>
    <name evidence="1" type="primary">ytpB_2</name>
    <name evidence="1" type="ORF">BkAM31D_19180</name>
</gene>
<dbReference type="RefSeq" id="WP_066158991.1">
    <property type="nucleotide sequence ID" value="NZ_CP020814.1"/>
</dbReference>
<proteinExistence type="predicted"/>
<keyword evidence="1" id="KW-0456">Lyase</keyword>
<accession>A0A1X9MEC6</accession>
<protein>
    <submittedName>
        <fullName evidence="1">Tetraprenyl-beta-curcumene synthase</fullName>
        <ecNumber evidence="1">4.2.3.130</ecNumber>
    </submittedName>
</protein>
<name>A0A1X9MEC6_9BACI</name>
<reference evidence="1 2" key="1">
    <citation type="submission" date="2017-04" db="EMBL/GenBank/DDBJ databases">
        <title>Bacillus krulwichiae AM31D Genome sequencing and assembly.</title>
        <authorList>
            <person name="Krulwich T.A."/>
            <person name="Anastor L."/>
            <person name="Ehrlich R."/>
            <person name="Ehrlich G.D."/>
            <person name="Janto B."/>
        </authorList>
    </citation>
    <scope>NUCLEOTIDE SEQUENCE [LARGE SCALE GENOMIC DNA]</scope>
    <source>
        <strain evidence="1 2">AM31D</strain>
    </source>
</reference>
<dbReference type="EMBL" id="CP020814">
    <property type="protein sequence ID" value="ARK31788.1"/>
    <property type="molecule type" value="Genomic_DNA"/>
</dbReference>
<dbReference type="KEGG" id="bkw:BkAM31D_19180"/>
<evidence type="ECO:0000313" key="2">
    <source>
        <dbReference type="Proteomes" id="UP000193006"/>
    </source>
</evidence>
<dbReference type="Proteomes" id="UP000193006">
    <property type="component" value="Chromosome"/>
</dbReference>
<dbReference type="Pfam" id="PF10776">
    <property type="entry name" value="DUF2600"/>
    <property type="match status" value="1"/>
</dbReference>
<organism evidence="1 2">
    <name type="scientific">Halalkalibacter krulwichiae</name>
    <dbReference type="NCBI Taxonomy" id="199441"/>
    <lineage>
        <taxon>Bacteria</taxon>
        <taxon>Bacillati</taxon>
        <taxon>Bacillota</taxon>
        <taxon>Bacilli</taxon>
        <taxon>Bacillales</taxon>
        <taxon>Bacillaceae</taxon>
        <taxon>Halalkalibacter</taxon>
    </lineage>
</organism>